<dbReference type="InterPro" id="IPR050463">
    <property type="entry name" value="Gfo/Idh/MocA_oxidrdct_glycsds"/>
</dbReference>
<dbReference type="Gene3D" id="3.30.360.10">
    <property type="entry name" value="Dihydrodipicolinate Reductase, domain 2"/>
    <property type="match status" value="1"/>
</dbReference>
<evidence type="ECO:0000313" key="4">
    <source>
        <dbReference type="EMBL" id="GAK59842.1"/>
    </source>
</evidence>
<reference evidence="4" key="1">
    <citation type="journal article" date="2015" name="PeerJ">
        <title>First genomic representation of candidate bacterial phylum KSB3 points to enhanced environmental sensing as a trigger of wastewater bulking.</title>
        <authorList>
            <person name="Sekiguchi Y."/>
            <person name="Ohashi A."/>
            <person name="Parks D.H."/>
            <person name="Yamauchi T."/>
            <person name="Tyson G.W."/>
            <person name="Hugenholtz P."/>
        </authorList>
    </citation>
    <scope>NUCLEOTIDE SEQUENCE [LARGE SCALE GENOMIC DNA]</scope>
</reference>
<dbReference type="SUPFAM" id="SSF51735">
    <property type="entry name" value="NAD(P)-binding Rossmann-fold domains"/>
    <property type="match status" value="1"/>
</dbReference>
<evidence type="ECO:0000313" key="5">
    <source>
        <dbReference type="Proteomes" id="UP000030661"/>
    </source>
</evidence>
<feature type="domain" description="Gfo/Idh/MocA-like oxidoreductase N-terminal" evidence="2">
    <location>
        <begin position="2"/>
        <end position="117"/>
    </location>
</feature>
<dbReference type="InterPro" id="IPR000683">
    <property type="entry name" value="Gfo/Idh/MocA-like_OxRdtase_N"/>
</dbReference>
<accession>A0A081C5I7</accession>
<dbReference type="Proteomes" id="UP000030661">
    <property type="component" value="Unassembled WGS sequence"/>
</dbReference>
<organism evidence="4">
    <name type="scientific">Vecturithrix granuli</name>
    <dbReference type="NCBI Taxonomy" id="1499967"/>
    <lineage>
        <taxon>Bacteria</taxon>
        <taxon>Candidatus Moduliflexota</taxon>
        <taxon>Candidatus Vecturitrichia</taxon>
        <taxon>Candidatus Vecturitrichales</taxon>
        <taxon>Candidatus Vecturitrichaceae</taxon>
        <taxon>Candidatus Vecturithrix</taxon>
    </lineage>
</organism>
<name>A0A081C5I7_VECG1</name>
<evidence type="ECO:0000256" key="1">
    <source>
        <dbReference type="ARBA" id="ARBA00023002"/>
    </source>
</evidence>
<gene>
    <name evidence="4" type="ORF">U27_06828</name>
</gene>
<dbReference type="STRING" id="1499967.U27_06828"/>
<protein>
    <submittedName>
        <fullName evidence="4">Oxidoreductase family, NAD-binding Rossmann fold protein</fullName>
    </submittedName>
</protein>
<dbReference type="InterPro" id="IPR055170">
    <property type="entry name" value="GFO_IDH_MocA-like_dom"/>
</dbReference>
<dbReference type="PANTHER" id="PTHR43818:SF11">
    <property type="entry name" value="BCDNA.GH03377"/>
    <property type="match status" value="1"/>
</dbReference>
<dbReference type="PANTHER" id="PTHR43818">
    <property type="entry name" value="BCDNA.GH03377"/>
    <property type="match status" value="1"/>
</dbReference>
<dbReference type="InterPro" id="IPR036291">
    <property type="entry name" value="NAD(P)-bd_dom_sf"/>
</dbReference>
<dbReference type="AlphaFoldDB" id="A0A081C5I7"/>
<evidence type="ECO:0000259" key="2">
    <source>
        <dbReference type="Pfam" id="PF01408"/>
    </source>
</evidence>
<evidence type="ECO:0000259" key="3">
    <source>
        <dbReference type="Pfam" id="PF22725"/>
    </source>
</evidence>
<feature type="domain" description="GFO/IDH/MocA-like oxidoreductase" evidence="3">
    <location>
        <begin position="130"/>
        <end position="277"/>
    </location>
</feature>
<dbReference type="Pfam" id="PF01408">
    <property type="entry name" value="GFO_IDH_MocA"/>
    <property type="match status" value="1"/>
</dbReference>
<dbReference type="Pfam" id="PF22725">
    <property type="entry name" value="GFO_IDH_MocA_C3"/>
    <property type="match status" value="1"/>
</dbReference>
<dbReference type="GO" id="GO:0000166">
    <property type="term" value="F:nucleotide binding"/>
    <property type="evidence" value="ECO:0007669"/>
    <property type="project" value="InterPro"/>
</dbReference>
<dbReference type="SUPFAM" id="SSF55347">
    <property type="entry name" value="Glyceraldehyde-3-phosphate dehydrogenase-like, C-terminal domain"/>
    <property type="match status" value="1"/>
</dbReference>
<proteinExistence type="predicted"/>
<dbReference type="HOGENOM" id="CLU_023194_17_2_0"/>
<sequence length="382" mass="42996">MINVGVIGTGYIGPVHIEALNRISGVKVKAVTDVNPELARKTAENYNVEHVYNDYTEILRDPSIDVIHNCTPNRLHYSITKEAIKYEKHVLSEKPLAMTLSEAEELAELAEKKGIVTGIDFCYRYYPVVQEMAVRVRRGDAGKVRMVSGTYFQDWLFFPTDYTWRLEKSESGESNIAADLGSHWFDLIQFVTGLKVVEVMADFATLIPVRKKPTRQVIAFEEAKEAETVDVKIEIEEYAAVLFRLSNGAPGSFTTCQACAGRKSDTEFQIYGDQCSFAWNHSKSTELWIGHREKPNETLIESPTALDSSTAAYATLPGGHPLGYHDAVLNLFKDFYQVLKNGKEPATNIARPTFSAGYEEMKILNALVESHKTRRWVQVKNL</sequence>
<dbReference type="EMBL" id="DF820471">
    <property type="protein sequence ID" value="GAK59842.1"/>
    <property type="molecule type" value="Genomic_DNA"/>
</dbReference>
<keyword evidence="5" id="KW-1185">Reference proteome</keyword>
<dbReference type="Gene3D" id="3.40.50.720">
    <property type="entry name" value="NAD(P)-binding Rossmann-like Domain"/>
    <property type="match status" value="1"/>
</dbReference>
<dbReference type="eggNOG" id="COG0673">
    <property type="taxonomic scope" value="Bacteria"/>
</dbReference>
<keyword evidence="1" id="KW-0560">Oxidoreductase</keyword>
<dbReference type="GO" id="GO:0016491">
    <property type="term" value="F:oxidoreductase activity"/>
    <property type="evidence" value="ECO:0007669"/>
    <property type="project" value="UniProtKB-KW"/>
</dbReference>